<dbReference type="GO" id="GO:0003677">
    <property type="term" value="F:DNA binding"/>
    <property type="evidence" value="ECO:0007669"/>
    <property type="project" value="UniProtKB-KW"/>
</dbReference>
<evidence type="ECO:0000256" key="4">
    <source>
        <dbReference type="ARBA" id="ARBA00023163"/>
    </source>
</evidence>
<keyword evidence="6" id="KW-0547">Nucleotide-binding</keyword>
<dbReference type="Gene3D" id="2.40.330.10">
    <property type="entry name" value="DNA-binding pseudobarrel domain"/>
    <property type="match status" value="1"/>
</dbReference>
<dbReference type="GO" id="GO:0005634">
    <property type="term" value="C:nucleus"/>
    <property type="evidence" value="ECO:0007669"/>
    <property type="project" value="UniProtKB-SubCell"/>
</dbReference>
<reference evidence="6 7" key="1">
    <citation type="journal article" date="2018" name="Front. Plant Sci.">
        <title>Red Clover (Trifolium pratense) and Zigzag Clover (T. medium) - A Picture of Genomic Similarities and Differences.</title>
        <authorList>
            <person name="Dluhosova J."/>
            <person name="Istvanek J."/>
            <person name="Nedelnik J."/>
            <person name="Repkova J."/>
        </authorList>
    </citation>
    <scope>NUCLEOTIDE SEQUENCE [LARGE SCALE GENOMIC DNA]</scope>
    <source>
        <strain evidence="7">cv. 10/8</strain>
        <tissue evidence="6">Leaf</tissue>
    </source>
</reference>
<evidence type="ECO:0000256" key="3">
    <source>
        <dbReference type="ARBA" id="ARBA00023125"/>
    </source>
</evidence>
<dbReference type="EMBL" id="LXQA010020142">
    <property type="protein sequence ID" value="MCH91310.1"/>
    <property type="molecule type" value="Genomic_DNA"/>
</dbReference>
<evidence type="ECO:0000313" key="7">
    <source>
        <dbReference type="Proteomes" id="UP000265520"/>
    </source>
</evidence>
<keyword evidence="4" id="KW-0804">Transcription</keyword>
<dbReference type="AlphaFoldDB" id="A0A392MUU5"/>
<gene>
    <name evidence="6" type="ORF">A2U01_0012237</name>
</gene>
<protein>
    <submittedName>
        <fullName evidence="6">ATP-dependent DNA helicase PIF1</fullName>
    </submittedName>
</protein>
<keyword evidence="6" id="KW-0378">Hydrolase</keyword>
<sequence length="169" mass="19326">GLGRLPQCFVREFGDLIDTHVILRDPNHNEIEVRVLKKCNEMYFERGWLILRDFYDIWFGAWLSFTYVNPKLLVVSLTTRWGTDVRYPFHDPPCKHVLTTTGIDPKIGSSAVLPRSFVRSYLKKLTSFCPGMVLANSHSHLLSTNWCWLIIPGVDIHVAYSSASMLGAN</sequence>
<keyword evidence="6" id="KW-0067">ATP-binding</keyword>
<dbReference type="Proteomes" id="UP000265520">
    <property type="component" value="Unassembled WGS sequence"/>
</dbReference>
<evidence type="ECO:0000313" key="6">
    <source>
        <dbReference type="EMBL" id="MCH91310.1"/>
    </source>
</evidence>
<keyword evidence="2" id="KW-0805">Transcription regulation</keyword>
<keyword evidence="5" id="KW-0539">Nucleus</keyword>
<name>A0A392MUU5_9FABA</name>
<keyword evidence="3" id="KW-0238">DNA-binding</keyword>
<accession>A0A392MUU5</accession>
<proteinExistence type="predicted"/>
<comment type="caution">
    <text evidence="6">The sequence shown here is derived from an EMBL/GenBank/DDBJ whole genome shotgun (WGS) entry which is preliminary data.</text>
</comment>
<organism evidence="6 7">
    <name type="scientific">Trifolium medium</name>
    <dbReference type="NCBI Taxonomy" id="97028"/>
    <lineage>
        <taxon>Eukaryota</taxon>
        <taxon>Viridiplantae</taxon>
        <taxon>Streptophyta</taxon>
        <taxon>Embryophyta</taxon>
        <taxon>Tracheophyta</taxon>
        <taxon>Spermatophyta</taxon>
        <taxon>Magnoliopsida</taxon>
        <taxon>eudicotyledons</taxon>
        <taxon>Gunneridae</taxon>
        <taxon>Pentapetalae</taxon>
        <taxon>rosids</taxon>
        <taxon>fabids</taxon>
        <taxon>Fabales</taxon>
        <taxon>Fabaceae</taxon>
        <taxon>Papilionoideae</taxon>
        <taxon>50 kb inversion clade</taxon>
        <taxon>NPAAA clade</taxon>
        <taxon>Hologalegina</taxon>
        <taxon>IRL clade</taxon>
        <taxon>Trifolieae</taxon>
        <taxon>Trifolium</taxon>
    </lineage>
</organism>
<evidence type="ECO:0000256" key="2">
    <source>
        <dbReference type="ARBA" id="ARBA00023015"/>
    </source>
</evidence>
<dbReference type="SUPFAM" id="SSF101936">
    <property type="entry name" value="DNA-binding pseudobarrel domain"/>
    <property type="match status" value="1"/>
</dbReference>
<evidence type="ECO:0000256" key="1">
    <source>
        <dbReference type="ARBA" id="ARBA00004123"/>
    </source>
</evidence>
<dbReference type="InterPro" id="IPR015300">
    <property type="entry name" value="DNA-bd_pseudobarrel_sf"/>
</dbReference>
<evidence type="ECO:0000256" key="5">
    <source>
        <dbReference type="ARBA" id="ARBA00023242"/>
    </source>
</evidence>
<keyword evidence="7" id="KW-1185">Reference proteome</keyword>
<comment type="subcellular location">
    <subcellularLocation>
        <location evidence="1">Nucleus</location>
    </subcellularLocation>
</comment>
<dbReference type="GO" id="GO:0004386">
    <property type="term" value="F:helicase activity"/>
    <property type="evidence" value="ECO:0007669"/>
    <property type="project" value="UniProtKB-KW"/>
</dbReference>
<keyword evidence="6" id="KW-0347">Helicase</keyword>
<feature type="non-terminal residue" evidence="6">
    <location>
        <position position="1"/>
    </location>
</feature>